<dbReference type="RefSeq" id="WP_275936613.1">
    <property type="nucleotide sequence ID" value="NZ_CP012333.1"/>
</dbReference>
<dbReference type="CDD" id="cd00009">
    <property type="entry name" value="AAA"/>
    <property type="match status" value="1"/>
</dbReference>
<dbReference type="GO" id="GO:0000160">
    <property type="term" value="P:phosphorelay signal transduction system"/>
    <property type="evidence" value="ECO:0007669"/>
    <property type="project" value="InterPro"/>
</dbReference>
<dbReference type="InterPro" id="IPR011006">
    <property type="entry name" value="CheY-like_superfamily"/>
</dbReference>
<dbReference type="PATRIC" id="fig|1391654.3.peg.1705"/>
<dbReference type="InterPro" id="IPR058031">
    <property type="entry name" value="AAA_lid_NorR"/>
</dbReference>
<feature type="domain" description="Sigma-54 factor interaction" evidence="7">
    <location>
        <begin position="150"/>
        <end position="379"/>
    </location>
</feature>
<keyword evidence="10" id="KW-1185">Reference proteome</keyword>
<dbReference type="InterPro" id="IPR025944">
    <property type="entry name" value="Sigma_54_int_dom_CS"/>
</dbReference>
<dbReference type="KEGG" id="llu:AKJ09_01688"/>
<keyword evidence="4" id="KW-0238">DNA-binding</keyword>
<dbReference type="Gene3D" id="3.40.50.2300">
    <property type="match status" value="1"/>
</dbReference>
<gene>
    <name evidence="9" type="ORF">AKJ09_01688</name>
</gene>
<dbReference type="InterPro" id="IPR002197">
    <property type="entry name" value="HTH_Fis"/>
</dbReference>
<dbReference type="EMBL" id="CP012333">
    <property type="protein sequence ID" value="AKU95024.1"/>
    <property type="molecule type" value="Genomic_DNA"/>
</dbReference>
<dbReference type="GO" id="GO:0005524">
    <property type="term" value="F:ATP binding"/>
    <property type="evidence" value="ECO:0007669"/>
    <property type="project" value="UniProtKB-KW"/>
</dbReference>
<reference evidence="9 10" key="1">
    <citation type="submission" date="2015-08" db="EMBL/GenBank/DDBJ databases">
        <authorList>
            <person name="Babu N.S."/>
            <person name="Beckwith C.J."/>
            <person name="Beseler K.G."/>
            <person name="Brison A."/>
            <person name="Carone J.V."/>
            <person name="Caskin T.P."/>
            <person name="Diamond M."/>
            <person name="Durham M.E."/>
            <person name="Foxe J.M."/>
            <person name="Go M."/>
            <person name="Henderson B.A."/>
            <person name="Jones I.B."/>
            <person name="McGettigan J.A."/>
            <person name="Micheletti S.J."/>
            <person name="Nasrallah M.E."/>
            <person name="Ortiz D."/>
            <person name="Piller C.R."/>
            <person name="Privatt S.R."/>
            <person name="Schneider S.L."/>
            <person name="Sharp S."/>
            <person name="Smith T.C."/>
            <person name="Stanton J.D."/>
            <person name="Ullery H.E."/>
            <person name="Wilson R.J."/>
            <person name="Serrano M.G."/>
            <person name="Buck G."/>
            <person name="Lee V."/>
            <person name="Wang Y."/>
            <person name="Carvalho R."/>
            <person name="Voegtly L."/>
            <person name="Shi R."/>
            <person name="Duckworth R."/>
            <person name="Johnson A."/>
            <person name="Loviza R."/>
            <person name="Walstead R."/>
            <person name="Shah Z."/>
            <person name="Kiflezghi M."/>
            <person name="Wade K."/>
            <person name="Ball S.L."/>
            <person name="Bradley K.W."/>
            <person name="Asai D.J."/>
            <person name="Bowman C.A."/>
            <person name="Russell D.A."/>
            <person name="Pope W.H."/>
            <person name="Jacobs-Sera D."/>
            <person name="Hendrix R.W."/>
            <person name="Hatfull G.F."/>
        </authorList>
    </citation>
    <scope>NUCLEOTIDE SEQUENCE [LARGE SCALE GENOMIC DNA]</scope>
    <source>
        <strain evidence="9 10">DSM 27648</strain>
    </source>
</reference>
<dbReference type="STRING" id="1391654.AKJ09_01688"/>
<feature type="modified residue" description="4-aspartylphosphate" evidence="6">
    <location>
        <position position="53"/>
    </location>
</feature>
<dbReference type="GO" id="GO:0043565">
    <property type="term" value="F:sequence-specific DNA binding"/>
    <property type="evidence" value="ECO:0007669"/>
    <property type="project" value="InterPro"/>
</dbReference>
<dbReference type="Pfam" id="PF00072">
    <property type="entry name" value="Response_reg"/>
    <property type="match status" value="1"/>
</dbReference>
<keyword evidence="6" id="KW-0597">Phosphoprotein</keyword>
<dbReference type="AlphaFoldDB" id="A0A0K1PPH9"/>
<keyword evidence="2" id="KW-0067">ATP-binding</keyword>
<dbReference type="PROSITE" id="PS00688">
    <property type="entry name" value="SIGMA54_INTERACT_3"/>
    <property type="match status" value="1"/>
</dbReference>
<keyword evidence="3" id="KW-0805">Transcription regulation</keyword>
<dbReference type="Pfam" id="PF25601">
    <property type="entry name" value="AAA_lid_14"/>
    <property type="match status" value="1"/>
</dbReference>
<evidence type="ECO:0000259" key="8">
    <source>
        <dbReference type="PROSITE" id="PS50110"/>
    </source>
</evidence>
<dbReference type="InterPro" id="IPR025662">
    <property type="entry name" value="Sigma_54_int_dom_ATP-bd_1"/>
</dbReference>
<evidence type="ECO:0000256" key="2">
    <source>
        <dbReference type="ARBA" id="ARBA00022840"/>
    </source>
</evidence>
<dbReference type="PROSITE" id="PS00675">
    <property type="entry name" value="SIGMA54_INTERACT_1"/>
    <property type="match status" value="1"/>
</dbReference>
<evidence type="ECO:0000256" key="5">
    <source>
        <dbReference type="ARBA" id="ARBA00023163"/>
    </source>
</evidence>
<evidence type="ECO:0000259" key="7">
    <source>
        <dbReference type="PROSITE" id="PS50045"/>
    </source>
</evidence>
<dbReference type="Gene3D" id="1.10.8.60">
    <property type="match status" value="1"/>
</dbReference>
<keyword evidence="1" id="KW-0547">Nucleotide-binding</keyword>
<name>A0A0K1PPH9_9BACT</name>
<dbReference type="FunFam" id="3.40.50.300:FF:000006">
    <property type="entry name" value="DNA-binding transcriptional regulator NtrC"/>
    <property type="match status" value="1"/>
</dbReference>
<dbReference type="InterPro" id="IPR009057">
    <property type="entry name" value="Homeodomain-like_sf"/>
</dbReference>
<dbReference type="SUPFAM" id="SSF52540">
    <property type="entry name" value="P-loop containing nucleoside triphosphate hydrolases"/>
    <property type="match status" value="1"/>
</dbReference>
<dbReference type="Pfam" id="PF02954">
    <property type="entry name" value="HTH_8"/>
    <property type="match status" value="1"/>
</dbReference>
<dbReference type="SUPFAM" id="SSF52172">
    <property type="entry name" value="CheY-like"/>
    <property type="match status" value="1"/>
</dbReference>
<accession>A0A0K1PPH9</accession>
<evidence type="ECO:0000313" key="9">
    <source>
        <dbReference type="EMBL" id="AKU95024.1"/>
    </source>
</evidence>
<proteinExistence type="predicted"/>
<dbReference type="Gene3D" id="3.40.50.300">
    <property type="entry name" value="P-loop containing nucleotide triphosphate hydrolases"/>
    <property type="match status" value="1"/>
</dbReference>
<dbReference type="Gene3D" id="1.10.10.60">
    <property type="entry name" value="Homeodomain-like"/>
    <property type="match status" value="1"/>
</dbReference>
<protein>
    <submittedName>
        <fullName evidence="9">Transcriptional regulatory protein zraR</fullName>
    </submittedName>
</protein>
<feature type="domain" description="Response regulatory" evidence="8">
    <location>
        <begin position="4"/>
        <end position="118"/>
    </location>
</feature>
<evidence type="ECO:0000256" key="1">
    <source>
        <dbReference type="ARBA" id="ARBA00022741"/>
    </source>
</evidence>
<dbReference type="Proteomes" id="UP000064967">
    <property type="component" value="Chromosome"/>
</dbReference>
<dbReference type="InterPro" id="IPR001789">
    <property type="entry name" value="Sig_transdc_resp-reg_receiver"/>
</dbReference>
<keyword evidence="5" id="KW-0804">Transcription</keyword>
<evidence type="ECO:0000313" key="10">
    <source>
        <dbReference type="Proteomes" id="UP000064967"/>
    </source>
</evidence>
<dbReference type="PROSITE" id="PS50045">
    <property type="entry name" value="SIGMA54_INTERACT_4"/>
    <property type="match status" value="1"/>
</dbReference>
<dbReference type="PANTHER" id="PTHR32071:SF117">
    <property type="entry name" value="PTS-DEPENDENT DIHYDROXYACETONE KINASE OPERON REGULATORY PROTEIN-RELATED"/>
    <property type="match status" value="1"/>
</dbReference>
<dbReference type="GO" id="GO:0006355">
    <property type="term" value="P:regulation of DNA-templated transcription"/>
    <property type="evidence" value="ECO:0007669"/>
    <property type="project" value="InterPro"/>
</dbReference>
<sequence>MTNPVCIVDDDAAICDAIAALVRSEGLNVETFASAQEYLGRDSASSPACLVLDVELPGLSGLELQRELTRAGIQVPIIFLTAHATVPMSVEAMKAGATEFFTKPLDADRLLAAILRAVETDDAHRRVASQGVSARVKEGHERSKDAGEGIIGTSSVFRSLLSQVRTVAQTDATVLIRGETGTGKELIARAIHESSARRNGPFVKINCAAIPFGLLESELMGHEKGAFTGAVARRIGRFELAQDGTLFLDEIGELPLDLQPKILRLLQEREFERVGGSKTLQCNARLIAATHRDLDTMIEQKTFRQDLFYRLSVFPIETPPLRARRQDIPGLVRHFVEVFSTRMKRPMPHIPPKVIEALMQHDWPGNIRELQNVLERAVIVTKGHELELHAFHRSTPRSSDTRASTLAAVDRAHILRVLDATNWVVAGPDGAAARLGMKRTTLLGRMKKLGIYRSTTAGSAPASAASA</sequence>
<dbReference type="SMART" id="SM00448">
    <property type="entry name" value="REC"/>
    <property type="match status" value="1"/>
</dbReference>
<evidence type="ECO:0000256" key="3">
    <source>
        <dbReference type="ARBA" id="ARBA00023015"/>
    </source>
</evidence>
<dbReference type="Pfam" id="PF00158">
    <property type="entry name" value="Sigma54_activat"/>
    <property type="match status" value="1"/>
</dbReference>
<dbReference type="SMART" id="SM00382">
    <property type="entry name" value="AAA"/>
    <property type="match status" value="1"/>
</dbReference>
<evidence type="ECO:0000256" key="4">
    <source>
        <dbReference type="ARBA" id="ARBA00023125"/>
    </source>
</evidence>
<dbReference type="InterPro" id="IPR027417">
    <property type="entry name" value="P-loop_NTPase"/>
</dbReference>
<dbReference type="InterPro" id="IPR003593">
    <property type="entry name" value="AAA+_ATPase"/>
</dbReference>
<dbReference type="PANTHER" id="PTHR32071">
    <property type="entry name" value="TRANSCRIPTIONAL REGULATORY PROTEIN"/>
    <property type="match status" value="1"/>
</dbReference>
<dbReference type="PROSITE" id="PS50110">
    <property type="entry name" value="RESPONSE_REGULATORY"/>
    <property type="match status" value="1"/>
</dbReference>
<dbReference type="InterPro" id="IPR002078">
    <property type="entry name" value="Sigma_54_int"/>
</dbReference>
<organism evidence="9 10">
    <name type="scientific">Labilithrix luteola</name>
    <dbReference type="NCBI Taxonomy" id="1391654"/>
    <lineage>
        <taxon>Bacteria</taxon>
        <taxon>Pseudomonadati</taxon>
        <taxon>Myxococcota</taxon>
        <taxon>Polyangia</taxon>
        <taxon>Polyangiales</taxon>
        <taxon>Labilitrichaceae</taxon>
        <taxon>Labilithrix</taxon>
    </lineage>
</organism>
<evidence type="ECO:0000256" key="6">
    <source>
        <dbReference type="PROSITE-ProRule" id="PRU00169"/>
    </source>
</evidence>
<dbReference type="SUPFAM" id="SSF46689">
    <property type="entry name" value="Homeodomain-like"/>
    <property type="match status" value="1"/>
</dbReference>